<dbReference type="AlphaFoldDB" id="A0A7K3LD61"/>
<evidence type="ECO:0000313" key="4">
    <source>
        <dbReference type="Proteomes" id="UP000466523"/>
    </source>
</evidence>
<keyword evidence="1" id="KW-0560">Oxidoreductase</keyword>
<dbReference type="Pfam" id="PF00296">
    <property type="entry name" value="Bac_luciferase"/>
    <property type="match status" value="1"/>
</dbReference>
<gene>
    <name evidence="3" type="ORF">GWR20_13155</name>
</gene>
<evidence type="ECO:0000259" key="2">
    <source>
        <dbReference type="Pfam" id="PF00296"/>
    </source>
</evidence>
<organism evidence="3 4">
    <name type="scientific">Mycolicibacter kumamotonensis</name>
    <dbReference type="NCBI Taxonomy" id="354243"/>
    <lineage>
        <taxon>Bacteria</taxon>
        <taxon>Bacillati</taxon>
        <taxon>Actinomycetota</taxon>
        <taxon>Actinomycetes</taxon>
        <taxon>Mycobacteriales</taxon>
        <taxon>Mycobacteriaceae</taxon>
        <taxon>Mycolicibacter</taxon>
    </lineage>
</organism>
<dbReference type="InterPro" id="IPR036661">
    <property type="entry name" value="Luciferase-like_sf"/>
</dbReference>
<dbReference type="EMBL" id="JAACYR010000041">
    <property type="protein sequence ID" value="NDJ90090.1"/>
    <property type="molecule type" value="Genomic_DNA"/>
</dbReference>
<dbReference type="InterPro" id="IPR050564">
    <property type="entry name" value="F420-G6PD/mer"/>
</dbReference>
<sequence>MQPEVTVGIRVPHELFVGGATALRRSVADVEAAGIDRVCVGDHIAFHGGRGFDGLVQATALAALCDLEVQTAVYLLPLRHPVPVARQVLSLALLSGGRFVFGVGIGGEDPAEVAMCGVDPSTRGRRMDESLGIVRDLLAGRVVDRAGGFYELDAVRMTPTPAAPVPVTVGGRSAAALRRAGVMSEGYLALWTTPQRWKESIRIVEGHARDAGRDGVAWRHGLQVWCGVADSAARARLLVADAMESLYRIAFAKFEKYTPYGTPEDVANALRPYLSAGCREFNLIPIAAHPDEAIAGVGEVRRLLQITDG</sequence>
<evidence type="ECO:0000313" key="3">
    <source>
        <dbReference type="EMBL" id="NDJ90090.1"/>
    </source>
</evidence>
<dbReference type="SUPFAM" id="SSF51679">
    <property type="entry name" value="Bacterial luciferase-like"/>
    <property type="match status" value="1"/>
</dbReference>
<protein>
    <submittedName>
        <fullName evidence="3">LLM class flavin-dependent oxidoreductase</fullName>
    </submittedName>
</protein>
<dbReference type="PANTHER" id="PTHR43244">
    <property type="match status" value="1"/>
</dbReference>
<dbReference type="InterPro" id="IPR011251">
    <property type="entry name" value="Luciferase-like_dom"/>
</dbReference>
<dbReference type="RefSeq" id="WP_162112501.1">
    <property type="nucleotide sequence ID" value="NZ_JAACYR010000041.1"/>
</dbReference>
<dbReference type="PANTHER" id="PTHR43244:SF1">
    <property type="entry name" value="5,10-METHYLENETETRAHYDROMETHANOPTERIN REDUCTASE"/>
    <property type="match status" value="1"/>
</dbReference>
<accession>A0A7K3LD61</accession>
<reference evidence="3 4" key="1">
    <citation type="submission" date="2020-01" db="EMBL/GenBank/DDBJ databases">
        <authorList>
            <person name="Sanchez-Estrada R."/>
            <person name="Gonzalez-Y-Merchand J.A."/>
            <person name="Rivera-Gutierrez S."/>
        </authorList>
    </citation>
    <scope>NUCLEOTIDE SEQUENCE [LARGE SCALE GENOMIC DNA]</scope>
    <source>
        <strain evidence="3 4">CST 7247</strain>
    </source>
</reference>
<feature type="domain" description="Luciferase-like" evidence="2">
    <location>
        <begin position="20"/>
        <end position="246"/>
    </location>
</feature>
<dbReference type="Proteomes" id="UP000466523">
    <property type="component" value="Unassembled WGS sequence"/>
</dbReference>
<dbReference type="Gene3D" id="3.20.20.30">
    <property type="entry name" value="Luciferase-like domain"/>
    <property type="match status" value="1"/>
</dbReference>
<dbReference type="GO" id="GO:0016705">
    <property type="term" value="F:oxidoreductase activity, acting on paired donors, with incorporation or reduction of molecular oxygen"/>
    <property type="evidence" value="ECO:0007669"/>
    <property type="project" value="InterPro"/>
</dbReference>
<comment type="caution">
    <text evidence="3">The sequence shown here is derived from an EMBL/GenBank/DDBJ whole genome shotgun (WGS) entry which is preliminary data.</text>
</comment>
<evidence type="ECO:0000256" key="1">
    <source>
        <dbReference type="ARBA" id="ARBA00023002"/>
    </source>
</evidence>
<name>A0A7K3LD61_9MYCO</name>
<proteinExistence type="predicted"/>